<proteinExistence type="predicted"/>
<dbReference type="RefSeq" id="WP_216326250.1">
    <property type="nucleotide sequence ID" value="NZ_JAHKRT010000007.1"/>
</dbReference>
<feature type="domain" description="Gp5/Type VI secretion system Vgr protein OB-fold" evidence="1">
    <location>
        <begin position="23"/>
        <end position="96"/>
    </location>
</feature>
<comment type="caution">
    <text evidence="2">The sequence shown here is derived from an EMBL/GenBank/DDBJ whole genome shotgun (WGS) entry which is preliminary data.</text>
</comment>
<sequence>MNDFSAFARDADSQRHRVYGKFSGIVANNIDPLRLGRLQAYVPELLGEVPTGWAKPCTPYAGPTSGFFSLPPVSAGVWIEFEAGDVSRPIWSGGYWGTAEAPMAPPGKPAEWTTKVWRSELGLSAVLDDAAQTITLTDAVGANSIVMSVATGTITITGAARIVNAAGTLLQEGSASAAHPGVLGDQLMTYLGQLVALFNAHVHPGEMAAGVLPVTPAPPIPPFPPPSPSLISRKVMLE</sequence>
<keyword evidence="3" id="KW-1185">Reference proteome</keyword>
<evidence type="ECO:0000313" key="2">
    <source>
        <dbReference type="EMBL" id="MBU3078994.1"/>
    </source>
</evidence>
<organism evidence="2 3">
    <name type="scientific">Sphingomonas quercus</name>
    <dbReference type="NCBI Taxonomy" id="2842451"/>
    <lineage>
        <taxon>Bacteria</taxon>
        <taxon>Pseudomonadati</taxon>
        <taxon>Pseudomonadota</taxon>
        <taxon>Alphaproteobacteria</taxon>
        <taxon>Sphingomonadales</taxon>
        <taxon>Sphingomonadaceae</taxon>
        <taxon>Sphingomonas</taxon>
    </lineage>
</organism>
<reference evidence="2 3" key="1">
    <citation type="submission" date="2021-06" db="EMBL/GenBank/DDBJ databases">
        <title>Sphingomonas sp. XMGL2, whole genome shotgun sequencing project.</title>
        <authorList>
            <person name="Zhao G."/>
            <person name="Shen L."/>
        </authorList>
    </citation>
    <scope>NUCLEOTIDE SEQUENCE [LARGE SCALE GENOMIC DNA]</scope>
    <source>
        <strain evidence="2 3">XMGL2</strain>
    </source>
</reference>
<protein>
    <recommendedName>
        <fullName evidence="1">Gp5/Type VI secretion system Vgr protein OB-fold domain-containing protein</fullName>
    </recommendedName>
</protein>
<accession>A0ABS6BLE5</accession>
<evidence type="ECO:0000259" key="1">
    <source>
        <dbReference type="Pfam" id="PF04717"/>
    </source>
</evidence>
<dbReference type="Proteomes" id="UP000776276">
    <property type="component" value="Unassembled WGS sequence"/>
</dbReference>
<dbReference type="InterPro" id="IPR006531">
    <property type="entry name" value="Gp5/Vgr_OB"/>
</dbReference>
<evidence type="ECO:0000313" key="3">
    <source>
        <dbReference type="Proteomes" id="UP000776276"/>
    </source>
</evidence>
<dbReference type="EMBL" id="JAHKRT010000007">
    <property type="protein sequence ID" value="MBU3078994.1"/>
    <property type="molecule type" value="Genomic_DNA"/>
</dbReference>
<dbReference type="Pfam" id="PF04717">
    <property type="entry name" value="Phage_base_V"/>
    <property type="match status" value="1"/>
</dbReference>
<name>A0ABS6BLE5_9SPHN</name>
<gene>
    <name evidence="2" type="ORF">KOF26_14120</name>
</gene>